<dbReference type="SUPFAM" id="SSF53098">
    <property type="entry name" value="Ribonuclease H-like"/>
    <property type="match status" value="1"/>
</dbReference>
<dbReference type="AlphaFoldDB" id="A0A2U1P2L6"/>
<organism evidence="2 3">
    <name type="scientific">Artemisia annua</name>
    <name type="common">Sweet wormwood</name>
    <dbReference type="NCBI Taxonomy" id="35608"/>
    <lineage>
        <taxon>Eukaryota</taxon>
        <taxon>Viridiplantae</taxon>
        <taxon>Streptophyta</taxon>
        <taxon>Embryophyta</taxon>
        <taxon>Tracheophyta</taxon>
        <taxon>Spermatophyta</taxon>
        <taxon>Magnoliopsida</taxon>
        <taxon>eudicotyledons</taxon>
        <taxon>Gunneridae</taxon>
        <taxon>Pentapetalae</taxon>
        <taxon>asterids</taxon>
        <taxon>campanulids</taxon>
        <taxon>Asterales</taxon>
        <taxon>Asteraceae</taxon>
        <taxon>Asteroideae</taxon>
        <taxon>Anthemideae</taxon>
        <taxon>Artemisiinae</taxon>
        <taxon>Artemisia</taxon>
    </lineage>
</organism>
<dbReference type="Pfam" id="PF05699">
    <property type="entry name" value="Dimer_Tnp_hAT"/>
    <property type="match status" value="1"/>
</dbReference>
<dbReference type="EMBL" id="PKPP01001780">
    <property type="protein sequence ID" value="PWA79988.1"/>
    <property type="molecule type" value="Genomic_DNA"/>
</dbReference>
<proteinExistence type="predicted"/>
<dbReference type="Proteomes" id="UP000245207">
    <property type="component" value="Unassembled WGS sequence"/>
</dbReference>
<evidence type="ECO:0000313" key="2">
    <source>
        <dbReference type="EMBL" id="PWA79988.1"/>
    </source>
</evidence>
<gene>
    <name evidence="2" type="ORF">CTI12_AA172380</name>
</gene>
<dbReference type="GO" id="GO:0046983">
    <property type="term" value="F:protein dimerization activity"/>
    <property type="evidence" value="ECO:0007669"/>
    <property type="project" value="InterPro"/>
</dbReference>
<accession>A0A2U1P2L6</accession>
<reference evidence="2 3" key="1">
    <citation type="journal article" date="2018" name="Mol. Plant">
        <title>The genome of Artemisia annua provides insight into the evolution of Asteraceae family and artemisinin biosynthesis.</title>
        <authorList>
            <person name="Shen Q."/>
            <person name="Zhang L."/>
            <person name="Liao Z."/>
            <person name="Wang S."/>
            <person name="Yan T."/>
            <person name="Shi P."/>
            <person name="Liu M."/>
            <person name="Fu X."/>
            <person name="Pan Q."/>
            <person name="Wang Y."/>
            <person name="Lv Z."/>
            <person name="Lu X."/>
            <person name="Zhang F."/>
            <person name="Jiang W."/>
            <person name="Ma Y."/>
            <person name="Chen M."/>
            <person name="Hao X."/>
            <person name="Li L."/>
            <person name="Tang Y."/>
            <person name="Lv G."/>
            <person name="Zhou Y."/>
            <person name="Sun X."/>
            <person name="Brodelius P.E."/>
            <person name="Rose J.K.C."/>
            <person name="Tang K."/>
        </authorList>
    </citation>
    <scope>NUCLEOTIDE SEQUENCE [LARGE SCALE GENOMIC DNA]</scope>
    <source>
        <strain evidence="3">cv. Huhao1</strain>
        <tissue evidence="2">Leaf</tissue>
    </source>
</reference>
<name>A0A2U1P2L6_ARTAN</name>
<dbReference type="STRING" id="35608.A0A2U1P2L6"/>
<protein>
    <recommendedName>
        <fullName evidence="1">HAT C-terminal dimerisation domain-containing protein</fullName>
    </recommendedName>
</protein>
<keyword evidence="3" id="KW-1185">Reference proteome</keyword>
<dbReference type="OrthoDB" id="2012664at2759"/>
<evidence type="ECO:0000259" key="1">
    <source>
        <dbReference type="Pfam" id="PF05699"/>
    </source>
</evidence>
<evidence type="ECO:0000313" key="3">
    <source>
        <dbReference type="Proteomes" id="UP000245207"/>
    </source>
</evidence>
<dbReference type="InterPro" id="IPR008906">
    <property type="entry name" value="HATC_C_dom"/>
</dbReference>
<feature type="domain" description="HAT C-terminal dimerisation" evidence="1">
    <location>
        <begin position="85"/>
        <end position="154"/>
    </location>
</feature>
<dbReference type="InterPro" id="IPR012337">
    <property type="entry name" value="RNaseH-like_sf"/>
</dbReference>
<comment type="caution">
    <text evidence="2">The sequence shown here is derived from an EMBL/GenBank/DDBJ whole genome shotgun (WGS) entry which is preliminary data.</text>
</comment>
<sequence>MDIISEKSSGWLDTSLHMAAYILNPYYLYNNLEVENDTDAVVDVVGKLFPEDYDTQKQIMMVEFQMYKCKQGTFDQVVAIKECEVNDDKFDPANWWSKYGGSTPHLRKIAMRILSLTTSSSECERNRSTYIEGVHPKKRNLLDATKRKKLEFVQFGANLMEKNKKRKARSHEVLLAQDASDDVQEWIVEGDVDDASARSRDLFDEEFKSASEEEVDEEVE</sequence>